<evidence type="ECO:0000256" key="2">
    <source>
        <dbReference type="ARBA" id="ARBA00022679"/>
    </source>
</evidence>
<dbReference type="SUPFAM" id="SSF52374">
    <property type="entry name" value="Nucleotidylyl transferase"/>
    <property type="match status" value="1"/>
</dbReference>
<keyword evidence="12" id="KW-1185">Reference proteome</keyword>
<dbReference type="PANTHER" id="PTHR21342">
    <property type="entry name" value="PHOSPHOPANTETHEINE ADENYLYLTRANSFERASE"/>
    <property type="match status" value="1"/>
</dbReference>
<keyword evidence="7 9" id="KW-0173">Coenzyme A biosynthesis</keyword>
<evidence type="ECO:0000256" key="3">
    <source>
        <dbReference type="ARBA" id="ARBA00022695"/>
    </source>
</evidence>
<protein>
    <recommendedName>
        <fullName evidence="9">Phosphopantetheine adenylyltransferase</fullName>
        <ecNumber evidence="9">2.7.7.3</ecNumber>
    </recommendedName>
    <alternativeName>
        <fullName evidence="9">Dephospho-CoA pyrophosphorylase</fullName>
    </alternativeName>
    <alternativeName>
        <fullName evidence="9">Pantetheine-phosphate adenylyltransferase</fullName>
        <shortName evidence="9">PPAT</shortName>
    </alternativeName>
</protein>
<evidence type="ECO:0000313" key="11">
    <source>
        <dbReference type="EMBL" id="KRO01096.1"/>
    </source>
</evidence>
<dbReference type="NCBIfam" id="TIGR01510">
    <property type="entry name" value="coaD_prev_kdtB"/>
    <property type="match status" value="1"/>
</dbReference>
<dbReference type="InterPro" id="IPR004821">
    <property type="entry name" value="Cyt_trans-like"/>
</dbReference>
<dbReference type="InterPro" id="IPR014729">
    <property type="entry name" value="Rossmann-like_a/b/a_fold"/>
</dbReference>
<feature type="binding site" evidence="9">
    <location>
        <position position="87"/>
    </location>
    <ligand>
        <name>substrate</name>
    </ligand>
</feature>
<evidence type="ECO:0000256" key="4">
    <source>
        <dbReference type="ARBA" id="ARBA00022741"/>
    </source>
</evidence>
<dbReference type="GO" id="GO:0005524">
    <property type="term" value="F:ATP binding"/>
    <property type="evidence" value="ECO:0007669"/>
    <property type="project" value="UniProtKB-KW"/>
</dbReference>
<dbReference type="AlphaFoldDB" id="A0A0R2LHA2"/>
<accession>A0A0R2LHA2</accession>
<dbReference type="PRINTS" id="PR01020">
    <property type="entry name" value="LPSBIOSNTHSS"/>
</dbReference>
<dbReference type="GO" id="GO:0015937">
    <property type="term" value="P:coenzyme A biosynthetic process"/>
    <property type="evidence" value="ECO:0007669"/>
    <property type="project" value="UniProtKB-UniRule"/>
</dbReference>
<dbReference type="Gene3D" id="3.40.50.620">
    <property type="entry name" value="HUPs"/>
    <property type="match status" value="1"/>
</dbReference>
<comment type="cofactor">
    <cofactor evidence="9">
        <name>Mg(2+)</name>
        <dbReference type="ChEBI" id="CHEBI:18420"/>
    </cofactor>
</comment>
<evidence type="ECO:0000256" key="8">
    <source>
        <dbReference type="ARBA" id="ARBA00029346"/>
    </source>
</evidence>
<comment type="pathway">
    <text evidence="9">Cofactor biosynthesis; coenzyme A biosynthesis; CoA from (R)-pantothenate: step 4/5.</text>
</comment>
<feature type="binding site" evidence="9">
    <location>
        <begin position="88"/>
        <end position="90"/>
    </location>
    <ligand>
        <name>ATP</name>
        <dbReference type="ChEBI" id="CHEBI:30616"/>
    </ligand>
</feature>
<keyword evidence="2 9" id="KW-0808">Transferase</keyword>
<gene>
    <name evidence="9" type="primary">coaD</name>
    <name evidence="11" type="ORF">IV66_GL001276</name>
</gene>
<keyword evidence="1 9" id="KW-0963">Cytoplasm</keyword>
<feature type="domain" description="Cytidyltransferase-like" evidence="10">
    <location>
        <begin position="4"/>
        <end position="133"/>
    </location>
</feature>
<dbReference type="OrthoDB" id="9806661at2"/>
<dbReference type="PATRIC" id="fig|449659.4.peg.1293"/>
<dbReference type="EMBL" id="JQCN01000017">
    <property type="protein sequence ID" value="KRO01096.1"/>
    <property type="molecule type" value="Genomic_DNA"/>
</dbReference>
<keyword evidence="4 9" id="KW-0547">Nucleotide-binding</keyword>
<feature type="binding site" evidence="9">
    <location>
        <position position="8"/>
    </location>
    <ligand>
        <name>substrate</name>
    </ligand>
</feature>
<evidence type="ECO:0000256" key="6">
    <source>
        <dbReference type="ARBA" id="ARBA00022842"/>
    </source>
</evidence>
<comment type="caution">
    <text evidence="11">The sequence shown here is derived from an EMBL/GenBank/DDBJ whole genome shotgun (WGS) entry which is preliminary data.</text>
</comment>
<dbReference type="InterPro" id="IPR001980">
    <property type="entry name" value="PPAT"/>
</dbReference>
<feature type="binding site" evidence="9">
    <location>
        <position position="98"/>
    </location>
    <ligand>
        <name>ATP</name>
        <dbReference type="ChEBI" id="CHEBI:30616"/>
    </ligand>
</feature>
<evidence type="ECO:0000256" key="1">
    <source>
        <dbReference type="ARBA" id="ARBA00022490"/>
    </source>
</evidence>
<feature type="binding site" evidence="9">
    <location>
        <begin position="8"/>
        <end position="9"/>
    </location>
    <ligand>
        <name>ATP</name>
        <dbReference type="ChEBI" id="CHEBI:30616"/>
    </ligand>
</feature>
<comment type="catalytic activity">
    <reaction evidence="8 9">
        <text>(R)-4'-phosphopantetheine + ATP + H(+) = 3'-dephospho-CoA + diphosphate</text>
        <dbReference type="Rhea" id="RHEA:19801"/>
        <dbReference type="ChEBI" id="CHEBI:15378"/>
        <dbReference type="ChEBI" id="CHEBI:30616"/>
        <dbReference type="ChEBI" id="CHEBI:33019"/>
        <dbReference type="ChEBI" id="CHEBI:57328"/>
        <dbReference type="ChEBI" id="CHEBI:61723"/>
        <dbReference type="EC" id="2.7.7.3"/>
    </reaction>
</comment>
<dbReference type="PANTHER" id="PTHR21342:SF1">
    <property type="entry name" value="PHOSPHOPANTETHEINE ADENYLYLTRANSFERASE"/>
    <property type="match status" value="1"/>
</dbReference>
<feature type="binding site" evidence="9">
    <location>
        <position position="73"/>
    </location>
    <ligand>
        <name>substrate</name>
    </ligand>
</feature>
<dbReference type="CDD" id="cd02163">
    <property type="entry name" value="PPAT"/>
    <property type="match status" value="1"/>
</dbReference>
<keyword evidence="6 9" id="KW-0460">Magnesium</keyword>
<keyword evidence="3 9" id="KW-0548">Nucleotidyltransferase</keyword>
<evidence type="ECO:0000256" key="5">
    <source>
        <dbReference type="ARBA" id="ARBA00022840"/>
    </source>
</evidence>
<organism evidence="11 12">
    <name type="scientific">Ligilactobacillus pobuzihii</name>
    <dbReference type="NCBI Taxonomy" id="449659"/>
    <lineage>
        <taxon>Bacteria</taxon>
        <taxon>Bacillati</taxon>
        <taxon>Bacillota</taxon>
        <taxon>Bacilli</taxon>
        <taxon>Lactobacillales</taxon>
        <taxon>Lactobacillaceae</taxon>
        <taxon>Ligilactobacillus</taxon>
    </lineage>
</organism>
<dbReference type="Pfam" id="PF01467">
    <property type="entry name" value="CTP_transf_like"/>
    <property type="match status" value="1"/>
</dbReference>
<comment type="subcellular location">
    <subcellularLocation>
        <location evidence="9">Cytoplasm</location>
    </subcellularLocation>
</comment>
<reference evidence="11 12" key="1">
    <citation type="journal article" date="2015" name="Genome Announc.">
        <title>Expanding the biotechnology potential of lactobacilli through comparative genomics of 213 strains and associated genera.</title>
        <authorList>
            <person name="Sun Z."/>
            <person name="Harris H.M."/>
            <person name="McCann A."/>
            <person name="Guo C."/>
            <person name="Argimon S."/>
            <person name="Zhang W."/>
            <person name="Yang X."/>
            <person name="Jeffery I.B."/>
            <person name="Cooney J.C."/>
            <person name="Kagawa T.F."/>
            <person name="Liu W."/>
            <person name="Song Y."/>
            <person name="Salvetti E."/>
            <person name="Wrobel A."/>
            <person name="Rasinkangas P."/>
            <person name="Parkhill J."/>
            <person name="Rea M.C."/>
            <person name="O'Sullivan O."/>
            <person name="Ritari J."/>
            <person name="Douillard F.P."/>
            <person name="Paul Ross R."/>
            <person name="Yang R."/>
            <person name="Briner A.E."/>
            <person name="Felis G.E."/>
            <person name="de Vos W.M."/>
            <person name="Barrangou R."/>
            <person name="Klaenhammer T.R."/>
            <person name="Caufield P.W."/>
            <person name="Cui Y."/>
            <person name="Zhang H."/>
            <person name="O'Toole P.W."/>
        </authorList>
    </citation>
    <scope>NUCLEOTIDE SEQUENCE [LARGE SCALE GENOMIC DNA]</scope>
    <source>
        <strain evidence="11 12">NBRC 103219</strain>
    </source>
</reference>
<dbReference type="EC" id="2.7.7.3" evidence="9"/>
<comment type="function">
    <text evidence="9">Reversibly transfers an adenylyl group from ATP to 4'-phosphopantetheine, yielding dephospho-CoA (dPCoA) and pyrophosphate.</text>
</comment>
<feature type="site" description="Transition state stabilizer" evidence="9">
    <location>
        <position position="16"/>
    </location>
</feature>
<comment type="subunit">
    <text evidence="9">Homohexamer.</text>
</comment>
<dbReference type="HAMAP" id="MF_00151">
    <property type="entry name" value="PPAT_bact"/>
    <property type="match status" value="1"/>
</dbReference>
<evidence type="ECO:0000259" key="10">
    <source>
        <dbReference type="Pfam" id="PF01467"/>
    </source>
</evidence>
<feature type="binding site" evidence="9">
    <location>
        <position position="16"/>
    </location>
    <ligand>
        <name>ATP</name>
        <dbReference type="ChEBI" id="CHEBI:30616"/>
    </ligand>
</feature>
<comment type="similarity">
    <text evidence="9">Belongs to the bacterial CoaD family.</text>
</comment>
<dbReference type="UniPathway" id="UPA00241">
    <property type="reaction ID" value="UER00355"/>
</dbReference>
<keyword evidence="5 9" id="KW-0067">ATP-binding</keyword>
<evidence type="ECO:0000313" key="12">
    <source>
        <dbReference type="Proteomes" id="UP000051886"/>
    </source>
</evidence>
<sequence>MIALFPGSFDPLTNGHLDLILRASKMYDRIIVAVMTNTAKKPLLTTDEKLELIKENVTSIGNVEVIAVESDLTVNVMHRLNASILVRGVRDVKDFEYEREIAAMNSRLSPEIETVLLLARPEFSFLSSSMIKEVGQFHGDIDQFVPANVEAALRKKWANE</sequence>
<evidence type="ECO:0000256" key="9">
    <source>
        <dbReference type="HAMAP-Rule" id="MF_00151"/>
    </source>
</evidence>
<dbReference type="GO" id="GO:0005737">
    <property type="term" value="C:cytoplasm"/>
    <property type="evidence" value="ECO:0007669"/>
    <property type="project" value="UniProtKB-SubCell"/>
</dbReference>
<dbReference type="RefSeq" id="WP_040532994.1">
    <property type="nucleotide sequence ID" value="NZ_BJYB01000007.1"/>
</dbReference>
<dbReference type="GO" id="GO:0004595">
    <property type="term" value="F:pantetheine-phosphate adenylyltransferase activity"/>
    <property type="evidence" value="ECO:0007669"/>
    <property type="project" value="UniProtKB-UniRule"/>
</dbReference>
<evidence type="ECO:0000256" key="7">
    <source>
        <dbReference type="ARBA" id="ARBA00022993"/>
    </source>
</evidence>
<dbReference type="Proteomes" id="UP000051886">
    <property type="component" value="Unassembled WGS sequence"/>
</dbReference>
<proteinExistence type="inferred from homology"/>
<feature type="binding site" evidence="9">
    <location>
        <position position="40"/>
    </location>
    <ligand>
        <name>substrate</name>
    </ligand>
</feature>
<name>A0A0R2LHA2_9LACO</name>
<dbReference type="STRING" id="449659.IV66_GL001276"/>
<feature type="binding site" evidence="9">
    <location>
        <begin position="123"/>
        <end position="129"/>
    </location>
    <ligand>
        <name>ATP</name>
        <dbReference type="ChEBI" id="CHEBI:30616"/>
    </ligand>
</feature>
<dbReference type="NCBIfam" id="TIGR00125">
    <property type="entry name" value="cyt_tran_rel"/>
    <property type="match status" value="1"/>
</dbReference>